<name>A0ABM8EN14_9BACT</name>
<organism evidence="1 2">
    <name type="scientific">Geotalea uraniireducens</name>
    <dbReference type="NCBI Taxonomy" id="351604"/>
    <lineage>
        <taxon>Bacteria</taxon>
        <taxon>Pseudomonadati</taxon>
        <taxon>Thermodesulfobacteriota</taxon>
        <taxon>Desulfuromonadia</taxon>
        <taxon>Geobacterales</taxon>
        <taxon>Geobacteraceae</taxon>
        <taxon>Geotalea</taxon>
    </lineage>
</organism>
<dbReference type="Pfam" id="PF16264">
    <property type="entry name" value="SatD"/>
    <property type="match status" value="1"/>
</dbReference>
<evidence type="ECO:0000313" key="1">
    <source>
        <dbReference type="EMBL" id="BDV43982.1"/>
    </source>
</evidence>
<dbReference type="InterPro" id="IPR032580">
    <property type="entry name" value="SatD"/>
</dbReference>
<sequence length="212" mass="24425">MSQHYIVMADVIRSRSFDGNDLMHEFTRIVAECNAAHKGGLLSPYTITLGDEFQGIAGSLKSTVDSILFLEDRLLTVHPAFKLRYVIVYGEIDTPINPLIAHGMMGTGLVTAREMLTKKQRGKKRFQLNMPNLPYTDDLDMLFRLLELLSGHWKGKDYELIRELIWNNDAVVATRFGKTKSQIWKRRKTLQIEEYVTVKELLCRTVSYREDI</sequence>
<dbReference type="Proteomes" id="UP001317705">
    <property type="component" value="Chromosome"/>
</dbReference>
<evidence type="ECO:0008006" key="3">
    <source>
        <dbReference type="Google" id="ProtNLM"/>
    </source>
</evidence>
<evidence type="ECO:0000313" key="2">
    <source>
        <dbReference type="Proteomes" id="UP001317705"/>
    </source>
</evidence>
<gene>
    <name evidence="1" type="ORF">GURASL_29050</name>
</gene>
<dbReference type="EMBL" id="AP027151">
    <property type="protein sequence ID" value="BDV43982.1"/>
    <property type="molecule type" value="Genomic_DNA"/>
</dbReference>
<accession>A0ABM8EN14</accession>
<dbReference type="RefSeq" id="WP_282000095.1">
    <property type="nucleotide sequence ID" value="NZ_AP027151.1"/>
</dbReference>
<protein>
    <recommendedName>
        <fullName evidence="3">SatD</fullName>
    </recommendedName>
</protein>
<reference evidence="1 2" key="1">
    <citation type="submission" date="2022-12" db="EMBL/GenBank/DDBJ databases">
        <title>Polyphasic characterization of Geotalea uranireducens NIT-SL11 newly isolated from a complex of sewage sludge and microbially reduced graphene oxide.</title>
        <authorList>
            <person name="Xie L."/>
            <person name="Yoshida N."/>
            <person name="Meng L."/>
        </authorList>
    </citation>
    <scope>NUCLEOTIDE SEQUENCE [LARGE SCALE GENOMIC DNA]</scope>
    <source>
        <strain evidence="1 2">NIT-SL11</strain>
    </source>
</reference>
<keyword evidence="2" id="KW-1185">Reference proteome</keyword>
<proteinExistence type="predicted"/>